<protein>
    <recommendedName>
        <fullName evidence="1">Quinolinate phosphoribosyl transferase N-terminal domain-containing protein</fullName>
    </recommendedName>
</protein>
<accession>A0A2H0VLJ9</accession>
<evidence type="ECO:0000259" key="1">
    <source>
        <dbReference type="Pfam" id="PF02749"/>
    </source>
</evidence>
<dbReference type="GO" id="GO:0004514">
    <property type="term" value="F:nicotinate-nucleotide diphosphorylase (carboxylating) activity"/>
    <property type="evidence" value="ECO:0007669"/>
    <property type="project" value="InterPro"/>
</dbReference>
<name>A0A2H0VLJ9_9BACT</name>
<evidence type="ECO:0000313" key="2">
    <source>
        <dbReference type="EMBL" id="PIR99963.1"/>
    </source>
</evidence>
<dbReference type="InterPro" id="IPR037128">
    <property type="entry name" value="Quinolinate_PRibosylTase_N_sf"/>
</dbReference>
<dbReference type="SUPFAM" id="SSF54675">
    <property type="entry name" value="Nicotinate/Quinolinate PRTase N-terminal domain-like"/>
    <property type="match status" value="1"/>
</dbReference>
<dbReference type="Gene3D" id="3.90.1170.20">
    <property type="entry name" value="Quinolinate phosphoribosyl transferase, N-terminal domain"/>
    <property type="match status" value="1"/>
</dbReference>
<sequence length="216" mass="24112">MIETKQVPEYSMGLRKRLYDALQLDGGPLGDVTSLALIEKEQQATAEFLVKADKGIVSGIEVARVVFELVDPKIRFTPLLQDGDEVNRGDVFATITGPARSLLTGERAELISALINTPDRILLDNMNNEETREVVRIRDKFTKHARVKIPLEASGNMTLERIKEVEQTGAEYISVGSLTHSVKAFDISLHIKVFINKHDEKSTTSHSTRNLRTVQD</sequence>
<gene>
    <name evidence="2" type="ORF">COT86_01120</name>
</gene>
<proteinExistence type="predicted"/>
<dbReference type="Pfam" id="PF02749">
    <property type="entry name" value="QRPTase_N"/>
    <property type="match status" value="1"/>
</dbReference>
<dbReference type="GO" id="GO:0034213">
    <property type="term" value="P:quinolinate catabolic process"/>
    <property type="evidence" value="ECO:0007669"/>
    <property type="project" value="TreeGrafter"/>
</dbReference>
<feature type="domain" description="Quinolinate phosphoribosyl transferase N-terminal" evidence="1">
    <location>
        <begin position="31"/>
        <end position="108"/>
    </location>
</feature>
<dbReference type="PANTHER" id="PTHR32179:SF3">
    <property type="entry name" value="NICOTINATE-NUCLEOTIDE PYROPHOSPHORYLASE [CARBOXYLATING]"/>
    <property type="match status" value="1"/>
</dbReference>
<dbReference type="EMBL" id="PFAE01000017">
    <property type="protein sequence ID" value="PIR99963.1"/>
    <property type="molecule type" value="Genomic_DNA"/>
</dbReference>
<dbReference type="GO" id="GO:0005737">
    <property type="term" value="C:cytoplasm"/>
    <property type="evidence" value="ECO:0007669"/>
    <property type="project" value="TreeGrafter"/>
</dbReference>
<comment type="caution">
    <text evidence="2">The sequence shown here is derived from an EMBL/GenBank/DDBJ whole genome shotgun (WGS) entry which is preliminary data.</text>
</comment>
<dbReference type="SUPFAM" id="SSF51690">
    <property type="entry name" value="Nicotinate/Quinolinate PRTase C-terminal domain-like"/>
    <property type="match status" value="1"/>
</dbReference>
<dbReference type="InterPro" id="IPR022412">
    <property type="entry name" value="Quinolinate_PRibosylTrfase_N"/>
</dbReference>
<reference evidence="3" key="1">
    <citation type="submission" date="2017-09" db="EMBL/GenBank/DDBJ databases">
        <title>Depth-based differentiation of microbial function through sediment-hosted aquifers and enrichment of novel symbionts in the deep terrestrial subsurface.</title>
        <authorList>
            <person name="Probst A.J."/>
            <person name="Ladd B."/>
            <person name="Jarett J.K."/>
            <person name="Geller-Mcgrath D.E."/>
            <person name="Sieber C.M.K."/>
            <person name="Emerson J.B."/>
            <person name="Anantharaman K."/>
            <person name="Thomas B.C."/>
            <person name="Malmstrom R."/>
            <person name="Stieglmeier M."/>
            <person name="Klingl A."/>
            <person name="Woyke T."/>
            <person name="Ryan C.M."/>
            <person name="Banfield J.F."/>
        </authorList>
    </citation>
    <scope>NUCLEOTIDE SEQUENCE [LARGE SCALE GENOMIC DNA]</scope>
</reference>
<dbReference type="InterPro" id="IPR036068">
    <property type="entry name" value="Nicotinate_pribotase-like_C"/>
</dbReference>
<dbReference type="InterPro" id="IPR027277">
    <property type="entry name" value="NadC/ModD"/>
</dbReference>
<organism evidence="2 3">
    <name type="scientific">Candidatus Collierbacteria bacterium CG10_big_fil_rev_8_21_14_0_10_43_36</name>
    <dbReference type="NCBI Taxonomy" id="1974534"/>
    <lineage>
        <taxon>Bacteria</taxon>
        <taxon>Candidatus Collieribacteriota</taxon>
    </lineage>
</organism>
<dbReference type="PANTHER" id="PTHR32179">
    <property type="entry name" value="NICOTINATE-NUCLEOTIDE PYROPHOSPHORYLASE [CARBOXYLATING]"/>
    <property type="match status" value="1"/>
</dbReference>
<evidence type="ECO:0000313" key="3">
    <source>
        <dbReference type="Proteomes" id="UP000230730"/>
    </source>
</evidence>
<dbReference type="InterPro" id="IPR013785">
    <property type="entry name" value="Aldolase_TIM"/>
</dbReference>
<dbReference type="GO" id="GO:0009435">
    <property type="term" value="P:NAD+ biosynthetic process"/>
    <property type="evidence" value="ECO:0007669"/>
    <property type="project" value="InterPro"/>
</dbReference>
<dbReference type="Proteomes" id="UP000230730">
    <property type="component" value="Unassembled WGS sequence"/>
</dbReference>
<dbReference type="Gene3D" id="3.20.20.70">
    <property type="entry name" value="Aldolase class I"/>
    <property type="match status" value="1"/>
</dbReference>
<dbReference type="AlphaFoldDB" id="A0A2H0VLJ9"/>